<protein>
    <recommendedName>
        <fullName evidence="3">tRNA(His) guanylyltransferase</fullName>
        <ecNumber evidence="3">2.7.7.79</ecNumber>
    </recommendedName>
</protein>
<evidence type="ECO:0000256" key="7">
    <source>
        <dbReference type="ARBA" id="ARBA00022723"/>
    </source>
</evidence>
<name>A0A502GV62_9BACT</name>
<evidence type="ECO:0000256" key="4">
    <source>
        <dbReference type="ARBA" id="ARBA00022679"/>
    </source>
</evidence>
<comment type="cofactor">
    <cofactor evidence="1">
        <name>Mg(2+)</name>
        <dbReference type="ChEBI" id="CHEBI:18420"/>
    </cofactor>
</comment>
<dbReference type="EMBL" id="RCYZ01000004">
    <property type="protein sequence ID" value="TPG66119.1"/>
    <property type="molecule type" value="Genomic_DNA"/>
</dbReference>
<evidence type="ECO:0000256" key="8">
    <source>
        <dbReference type="ARBA" id="ARBA00022741"/>
    </source>
</evidence>
<dbReference type="InterPro" id="IPR007537">
    <property type="entry name" value="tRNAHis_GuaTrfase_Thg1"/>
</dbReference>
<accession>A0A502GV62</accession>
<feature type="domain" description="Thg1 C-terminal" evidence="12">
    <location>
        <begin position="134"/>
        <end position="221"/>
    </location>
</feature>
<dbReference type="GO" id="GO:0000287">
    <property type="term" value="F:magnesium ion binding"/>
    <property type="evidence" value="ECO:0007669"/>
    <property type="project" value="InterPro"/>
</dbReference>
<dbReference type="GO" id="GO:0008193">
    <property type="term" value="F:tRNA guanylyltransferase activity"/>
    <property type="evidence" value="ECO:0007669"/>
    <property type="project" value="UniProtKB-EC"/>
</dbReference>
<comment type="caution">
    <text evidence="13">The sequence shown here is derived from an EMBL/GenBank/DDBJ whole genome shotgun (WGS) entry which is preliminary data.</text>
</comment>
<sequence>MKFDDLDARLRIFETAHDHCALPGLYLVARLDGRGFTRLTKEVHTFEAPFDERMRDYMAATTRHLLDCGFRMVYGYTQSDEISLLLHPDEDSFGRKLRKYTSVLAGEASAAFSLQLGAMGVFDCRISQLPRQTDVVDYFRWRQEDAGRNSLNAHCYWLLRKRGHSVAEATAQVKGLRTAAKHDLLFAQGINYNDLPTWQKRGVGFYWEDYQKKGLNPLTQQPVETTRRRLATNQELPPGPAYETLIQSLLHSQLSQPRSGVTAKSV</sequence>
<keyword evidence="4 13" id="KW-0808">Transferase</keyword>
<dbReference type="PANTHER" id="PTHR12729:SF6">
    <property type="entry name" value="TRNA(HIS) GUANYLYLTRANSFERASE-RELATED"/>
    <property type="match status" value="1"/>
</dbReference>
<evidence type="ECO:0000256" key="10">
    <source>
        <dbReference type="ARBA" id="ARBA00023134"/>
    </source>
</evidence>
<keyword evidence="9" id="KW-0460">Magnesium</keyword>
<proteinExistence type="inferred from homology"/>
<evidence type="ECO:0000256" key="1">
    <source>
        <dbReference type="ARBA" id="ARBA00001946"/>
    </source>
</evidence>
<evidence type="ECO:0000313" key="13">
    <source>
        <dbReference type="EMBL" id="TPG66119.1"/>
    </source>
</evidence>
<keyword evidence="8" id="KW-0547">Nucleotide-binding</keyword>
<dbReference type="Pfam" id="PF04446">
    <property type="entry name" value="Thg1"/>
    <property type="match status" value="1"/>
</dbReference>
<keyword evidence="6 13" id="KW-0548">Nucleotidyltransferase</keyword>
<dbReference type="InterPro" id="IPR025845">
    <property type="entry name" value="Thg1_C_dom"/>
</dbReference>
<dbReference type="GO" id="GO:0006400">
    <property type="term" value="P:tRNA modification"/>
    <property type="evidence" value="ECO:0007669"/>
    <property type="project" value="InterPro"/>
</dbReference>
<evidence type="ECO:0000256" key="5">
    <source>
        <dbReference type="ARBA" id="ARBA00022694"/>
    </source>
</evidence>
<dbReference type="Gene3D" id="3.30.70.3000">
    <property type="match status" value="1"/>
</dbReference>
<dbReference type="EC" id="2.7.7.79" evidence="3"/>
<dbReference type="Pfam" id="PF14413">
    <property type="entry name" value="Thg1C"/>
    <property type="match status" value="1"/>
</dbReference>
<keyword evidence="10" id="KW-0342">GTP-binding</keyword>
<evidence type="ECO:0000256" key="6">
    <source>
        <dbReference type="ARBA" id="ARBA00022695"/>
    </source>
</evidence>
<dbReference type="GO" id="GO:0005525">
    <property type="term" value="F:GTP binding"/>
    <property type="evidence" value="ECO:0007669"/>
    <property type="project" value="UniProtKB-KW"/>
</dbReference>
<dbReference type="InterPro" id="IPR038469">
    <property type="entry name" value="tRNAHis_GuaTrfase_Thg1_sf"/>
</dbReference>
<dbReference type="Proteomes" id="UP000317646">
    <property type="component" value="Unassembled WGS sequence"/>
</dbReference>
<keyword evidence="5" id="KW-0819">tRNA processing</keyword>
<dbReference type="AlphaFoldDB" id="A0A502GV62"/>
<dbReference type="RefSeq" id="WP_140466888.1">
    <property type="nucleotide sequence ID" value="NZ_RCYZ01000004.1"/>
</dbReference>
<dbReference type="PANTHER" id="PTHR12729">
    <property type="entry name" value="TRNA(HIS) GUANYLYLTRANSFERASE-RELATED"/>
    <property type="match status" value="1"/>
</dbReference>
<dbReference type="OrthoDB" id="4547336at2"/>
<evidence type="ECO:0000259" key="11">
    <source>
        <dbReference type="Pfam" id="PF04446"/>
    </source>
</evidence>
<dbReference type="InterPro" id="IPR024956">
    <property type="entry name" value="tRNAHis_GuaTrfase_cat"/>
</dbReference>
<reference evidence="13 14" key="1">
    <citation type="journal article" date="2019" name="Environ. Microbiol.">
        <title>Species interactions and distinct microbial communities in high Arctic permafrost affected cryosols are associated with the CH4 and CO2 gas fluxes.</title>
        <authorList>
            <person name="Altshuler I."/>
            <person name="Hamel J."/>
            <person name="Turney S."/>
            <person name="Magnuson E."/>
            <person name="Levesque R."/>
            <person name="Greer C."/>
            <person name="Whyte L.G."/>
        </authorList>
    </citation>
    <scope>NUCLEOTIDE SEQUENCE [LARGE SCALE GENOMIC DNA]</scope>
    <source>
        <strain evidence="13 14">S9.2P</strain>
    </source>
</reference>
<organism evidence="13 14">
    <name type="scientific">Hymenobacter nivis</name>
    <dbReference type="NCBI Taxonomy" id="1850093"/>
    <lineage>
        <taxon>Bacteria</taxon>
        <taxon>Pseudomonadati</taxon>
        <taxon>Bacteroidota</taxon>
        <taxon>Cytophagia</taxon>
        <taxon>Cytophagales</taxon>
        <taxon>Hymenobacteraceae</taxon>
        <taxon>Hymenobacter</taxon>
    </lineage>
</organism>
<keyword evidence="14" id="KW-1185">Reference proteome</keyword>
<evidence type="ECO:0000256" key="2">
    <source>
        <dbReference type="ARBA" id="ARBA00010113"/>
    </source>
</evidence>
<evidence type="ECO:0000256" key="3">
    <source>
        <dbReference type="ARBA" id="ARBA00012511"/>
    </source>
</evidence>
<evidence type="ECO:0000259" key="12">
    <source>
        <dbReference type="Pfam" id="PF14413"/>
    </source>
</evidence>
<evidence type="ECO:0000313" key="14">
    <source>
        <dbReference type="Proteomes" id="UP000317646"/>
    </source>
</evidence>
<evidence type="ECO:0000256" key="9">
    <source>
        <dbReference type="ARBA" id="ARBA00022842"/>
    </source>
</evidence>
<keyword evidence="7" id="KW-0479">Metal-binding</keyword>
<feature type="domain" description="tRNAHis guanylyltransferase catalytic" evidence="11">
    <location>
        <begin position="9"/>
        <end position="130"/>
    </location>
</feature>
<gene>
    <name evidence="13" type="ORF">EAH73_12170</name>
</gene>
<comment type="similarity">
    <text evidence="2">Belongs to the tRNA(His) guanylyltransferase family.</text>
</comment>